<reference evidence="1" key="1">
    <citation type="submission" date="2023-03" db="EMBL/GenBank/DDBJ databases">
        <authorList>
            <person name="Shen W."/>
            <person name="Cai J."/>
        </authorList>
    </citation>
    <scope>NUCLEOTIDE SEQUENCE</scope>
    <source>
        <strain evidence="1">B226-2</strain>
    </source>
</reference>
<evidence type="ECO:0000313" key="1">
    <source>
        <dbReference type="EMBL" id="MDT2810610.1"/>
    </source>
</evidence>
<protein>
    <submittedName>
        <fullName evidence="1">DUF6414 family protein</fullName>
    </submittedName>
</protein>
<gene>
    <name evidence="1" type="ORF">P7H43_08935</name>
</gene>
<evidence type="ECO:0000313" key="2">
    <source>
        <dbReference type="Proteomes" id="UP001256711"/>
    </source>
</evidence>
<sequence>MGNSEKMLFSKVVYLDEQAIMDFLELNNDGDESQVIKKVSESVAAIEAEASVGKGFLDFAKVKLSGNAAHKKNNLVETRITSTIISSFKAVIESHQTNILSLPKVKLFIYKDSPAYYRNLVPVLNMIDDISKVSTLSAEDKANFDGIKIQEMERTLDLLSGYYEFICEDQNGKKMITRFNISGLRNNYTLQDFTKMDLHLFGIQVGTANDANLEFGHMMDNIIQEKPKTMKSEDFDEDQRRENSDLRLPIIDILMAGV</sequence>
<name>A0AAW8U3X7_9ENTE</name>
<comment type="caution">
    <text evidence="1">The sequence shown here is derived from an EMBL/GenBank/DDBJ whole genome shotgun (WGS) entry which is preliminary data.</text>
</comment>
<dbReference type="RefSeq" id="WP_311835512.1">
    <property type="nucleotide sequence ID" value="NZ_JARQBJ010000004.1"/>
</dbReference>
<dbReference type="InterPro" id="IPR045633">
    <property type="entry name" value="DUF6414"/>
</dbReference>
<dbReference type="Pfam" id="PF19952">
    <property type="entry name" value="DUF6414"/>
    <property type="match status" value="1"/>
</dbReference>
<dbReference type="Proteomes" id="UP001256711">
    <property type="component" value="Unassembled WGS sequence"/>
</dbReference>
<accession>A0AAW8U3X7</accession>
<dbReference type="AlphaFoldDB" id="A0AAW8U3X7"/>
<dbReference type="EMBL" id="JARQBJ010000004">
    <property type="protein sequence ID" value="MDT2810610.1"/>
    <property type="molecule type" value="Genomic_DNA"/>
</dbReference>
<organism evidence="1 2">
    <name type="scientific">Enterococcus asini</name>
    <dbReference type="NCBI Taxonomy" id="57732"/>
    <lineage>
        <taxon>Bacteria</taxon>
        <taxon>Bacillati</taxon>
        <taxon>Bacillota</taxon>
        <taxon>Bacilli</taxon>
        <taxon>Lactobacillales</taxon>
        <taxon>Enterococcaceae</taxon>
        <taxon>Enterococcus</taxon>
    </lineage>
</organism>
<proteinExistence type="predicted"/>